<name>A0A2V1JP95_EUBRA</name>
<evidence type="ECO:0000313" key="2">
    <source>
        <dbReference type="Proteomes" id="UP000245288"/>
    </source>
</evidence>
<dbReference type="PANTHER" id="PTHR46638">
    <property type="entry name" value="CORRINOID ADENOSYLTRANSFERASE"/>
    <property type="match status" value="1"/>
</dbReference>
<proteinExistence type="predicted"/>
<dbReference type="InterPro" id="IPR027417">
    <property type="entry name" value="P-loop_NTPase"/>
</dbReference>
<keyword evidence="2" id="KW-1185">Reference proteome</keyword>
<dbReference type="PANTHER" id="PTHR46638:SF1">
    <property type="entry name" value="CORRINOID ADENOSYLTRANSFERASE"/>
    <property type="match status" value="1"/>
</dbReference>
<dbReference type="AlphaFoldDB" id="A0A2V1JP95"/>
<dbReference type="SUPFAM" id="SSF52540">
    <property type="entry name" value="P-loop containing nucleoside triphosphate hydrolases"/>
    <property type="match status" value="1"/>
</dbReference>
<dbReference type="Pfam" id="PF02572">
    <property type="entry name" value="CobA_CobO_BtuR"/>
    <property type="match status" value="1"/>
</dbReference>
<dbReference type="Gene3D" id="3.40.50.300">
    <property type="entry name" value="P-loop containing nucleotide triphosphate hydrolases"/>
    <property type="match status" value="1"/>
</dbReference>
<dbReference type="GO" id="GO:0008817">
    <property type="term" value="F:corrinoid adenosyltransferase activity"/>
    <property type="evidence" value="ECO:0007669"/>
    <property type="project" value="InterPro"/>
</dbReference>
<dbReference type="RefSeq" id="WP_242979895.1">
    <property type="nucleotide sequence ID" value="NZ_JRFU01000139.1"/>
</dbReference>
<reference evidence="1 2" key="1">
    <citation type="submission" date="2014-09" db="EMBL/GenBank/DDBJ databases">
        <title>Butyrate-producing bacteria isolated from human gut.</title>
        <authorList>
            <person name="Zhang Q."/>
            <person name="Zhao L."/>
        </authorList>
    </citation>
    <scope>NUCLEOTIDE SEQUENCE [LARGE SCALE GENOMIC DNA]</scope>
    <source>
        <strain evidence="1 2">21</strain>
    </source>
</reference>
<dbReference type="Proteomes" id="UP000245288">
    <property type="component" value="Unassembled WGS sequence"/>
</dbReference>
<dbReference type="InterPro" id="IPR003724">
    <property type="entry name" value="CblAdoTrfase_CobA"/>
</dbReference>
<dbReference type="GO" id="GO:0009236">
    <property type="term" value="P:cobalamin biosynthetic process"/>
    <property type="evidence" value="ECO:0007669"/>
    <property type="project" value="InterPro"/>
</dbReference>
<gene>
    <name evidence="1" type="ORF">LG34_12595</name>
</gene>
<evidence type="ECO:0000313" key="1">
    <source>
        <dbReference type="EMBL" id="PWE85976.1"/>
    </source>
</evidence>
<protein>
    <submittedName>
        <fullName evidence="1">Cob(I)yrinic acid a c-diamide adenosyltransferase</fullName>
    </submittedName>
</protein>
<dbReference type="GO" id="GO:0005524">
    <property type="term" value="F:ATP binding"/>
    <property type="evidence" value="ECO:0007669"/>
    <property type="project" value="InterPro"/>
</dbReference>
<dbReference type="EMBL" id="JRFU01000139">
    <property type="protein sequence ID" value="PWE85976.1"/>
    <property type="molecule type" value="Genomic_DNA"/>
</dbReference>
<sequence>MAESCVHIYTGDGKGKTTAAVGLAVRFAGNGGKVLFTQFLKDGTSSELRILKQIPEITVYSAEKKFGFTFRMDEETKRQARAYYDHYLAEALRRATEDAYGLLVLDEICAAYRAEMINRKRLLAFLEQRPQNLEVVLTGRDPAEELLAYADYVSEVRKIKHPFESGITAREGIEY</sequence>
<dbReference type="PIRSF" id="PIRSF015617">
    <property type="entry name" value="Adensltrnsf_CobA"/>
    <property type="match status" value="1"/>
</dbReference>
<accession>A0A2V1JP95</accession>
<comment type="caution">
    <text evidence="1">The sequence shown here is derived from an EMBL/GenBank/DDBJ whole genome shotgun (WGS) entry which is preliminary data.</text>
</comment>
<keyword evidence="1" id="KW-0808">Transferase</keyword>
<organism evidence="1 2">
    <name type="scientific">Eubacterium ramulus</name>
    <dbReference type="NCBI Taxonomy" id="39490"/>
    <lineage>
        <taxon>Bacteria</taxon>
        <taxon>Bacillati</taxon>
        <taxon>Bacillota</taxon>
        <taxon>Clostridia</taxon>
        <taxon>Eubacteriales</taxon>
        <taxon>Eubacteriaceae</taxon>
        <taxon>Eubacterium</taxon>
    </lineage>
</organism>